<name>A0ABY7G9V9_MYAAR</name>
<dbReference type="Proteomes" id="UP001164746">
    <property type="component" value="Chromosome 17"/>
</dbReference>
<dbReference type="InterPro" id="IPR043128">
    <property type="entry name" value="Rev_trsase/Diguanyl_cyclase"/>
</dbReference>
<evidence type="ECO:0000313" key="1">
    <source>
        <dbReference type="EMBL" id="WAR30915.1"/>
    </source>
</evidence>
<evidence type="ECO:0000313" key="2">
    <source>
        <dbReference type="Proteomes" id="UP001164746"/>
    </source>
</evidence>
<feature type="non-terminal residue" evidence="1">
    <location>
        <position position="1"/>
    </location>
</feature>
<proteinExistence type="predicted"/>
<keyword evidence="2" id="KW-1185">Reference proteome</keyword>
<organism evidence="1 2">
    <name type="scientific">Mya arenaria</name>
    <name type="common">Soft-shell clam</name>
    <dbReference type="NCBI Taxonomy" id="6604"/>
    <lineage>
        <taxon>Eukaryota</taxon>
        <taxon>Metazoa</taxon>
        <taxon>Spiralia</taxon>
        <taxon>Lophotrochozoa</taxon>
        <taxon>Mollusca</taxon>
        <taxon>Bivalvia</taxon>
        <taxon>Autobranchia</taxon>
        <taxon>Heteroconchia</taxon>
        <taxon>Euheterodonta</taxon>
        <taxon>Imparidentia</taxon>
        <taxon>Neoheterodontei</taxon>
        <taxon>Myida</taxon>
        <taxon>Myoidea</taxon>
        <taxon>Myidae</taxon>
        <taxon>Mya</taxon>
    </lineage>
</organism>
<gene>
    <name evidence="1" type="ORF">MAR_033457</name>
</gene>
<accession>A0ABY7G9V9</accession>
<reference evidence="1" key="1">
    <citation type="submission" date="2022-11" db="EMBL/GenBank/DDBJ databases">
        <title>Centuries of genome instability and evolution in soft-shell clam transmissible cancer (bioRxiv).</title>
        <authorList>
            <person name="Hart S.F.M."/>
            <person name="Yonemitsu M.A."/>
            <person name="Giersch R.M."/>
            <person name="Beal B.F."/>
            <person name="Arriagada G."/>
            <person name="Davis B.W."/>
            <person name="Ostrander E.A."/>
            <person name="Goff S.P."/>
            <person name="Metzger M.J."/>
        </authorList>
    </citation>
    <scope>NUCLEOTIDE SEQUENCE</scope>
    <source>
        <strain evidence="1">MELC-2E11</strain>
        <tissue evidence="1">Siphon/mantle</tissue>
    </source>
</reference>
<sequence>MLLGNVVSAQGVHPDLTKVAKIVACPRPCKAKQFKKFEATGSYYHRFLKNIAKIAHPFCEYLIDRKFLIRTVYQALVWLFRLNESNGNVA</sequence>
<dbReference type="EMBL" id="CP111028">
    <property type="protein sequence ID" value="WAR30915.1"/>
    <property type="molecule type" value="Genomic_DNA"/>
</dbReference>
<dbReference type="SUPFAM" id="SSF56672">
    <property type="entry name" value="DNA/RNA polymerases"/>
    <property type="match status" value="1"/>
</dbReference>
<dbReference type="InterPro" id="IPR043502">
    <property type="entry name" value="DNA/RNA_pol_sf"/>
</dbReference>
<protein>
    <submittedName>
        <fullName evidence="1">POL2-like protein</fullName>
    </submittedName>
</protein>
<dbReference type="Gene3D" id="3.30.70.270">
    <property type="match status" value="1"/>
</dbReference>